<gene>
    <name evidence="3" type="ORF">WIS52_18335</name>
</gene>
<keyword evidence="4" id="KW-1185">Reference proteome</keyword>
<dbReference type="Gene3D" id="3.40.630.30">
    <property type="match status" value="1"/>
</dbReference>
<feature type="region of interest" description="Disordered" evidence="1">
    <location>
        <begin position="1"/>
        <end position="45"/>
    </location>
</feature>
<evidence type="ECO:0000256" key="1">
    <source>
        <dbReference type="SAM" id="MobiDB-lite"/>
    </source>
</evidence>
<accession>A0ABV1KDA2</accession>
<feature type="compositionally biased region" description="Low complexity" evidence="1">
    <location>
        <begin position="33"/>
        <end position="42"/>
    </location>
</feature>
<proteinExistence type="predicted"/>
<dbReference type="InterPro" id="IPR016181">
    <property type="entry name" value="Acyl_CoA_acyltransferase"/>
</dbReference>
<evidence type="ECO:0000259" key="2">
    <source>
        <dbReference type="PROSITE" id="PS51186"/>
    </source>
</evidence>
<comment type="caution">
    <text evidence="3">The sequence shown here is derived from an EMBL/GenBank/DDBJ whole genome shotgun (WGS) entry which is preliminary data.</text>
</comment>
<feature type="domain" description="N-acetyltransferase" evidence="2">
    <location>
        <begin position="51"/>
        <end position="242"/>
    </location>
</feature>
<sequence>MTVLLTLRPARPGDGRTPPPVARGPAARDDTAAPDGATAPDGSVAPDSTVALHYAAAPDDSAALDACDAGATGVLGRTGPAWHARTAADPDRAHLVLDDGRALAGYLVLAAPRGPERGVELHRLVIAPPWRGAGVGRALLRAVLDLTAVPDRTGSRPAGSSTGARPATGNGAPPAPAPDVVVDPAWTTPGWLPAGRLWLEVDPGNGPALALYRSAGLVVEARLPTVPGDPDSATRRLVLSRG</sequence>
<evidence type="ECO:0000313" key="3">
    <source>
        <dbReference type="EMBL" id="MEQ3552436.1"/>
    </source>
</evidence>
<reference evidence="3 4" key="1">
    <citation type="submission" date="2024-03" db="EMBL/GenBank/DDBJ databases">
        <title>Draft genome sequence of Pseudonocardia nematodicida JCM 31783.</title>
        <authorList>
            <person name="Butdee W."/>
            <person name="Duangmal K."/>
        </authorList>
    </citation>
    <scope>NUCLEOTIDE SEQUENCE [LARGE SCALE GENOMIC DNA]</scope>
    <source>
        <strain evidence="3 4">JCM 31783</strain>
    </source>
</reference>
<feature type="region of interest" description="Disordered" evidence="1">
    <location>
        <begin position="150"/>
        <end position="178"/>
    </location>
</feature>
<dbReference type="InterPro" id="IPR000182">
    <property type="entry name" value="GNAT_dom"/>
</dbReference>
<feature type="compositionally biased region" description="Low complexity" evidence="1">
    <location>
        <begin position="162"/>
        <end position="178"/>
    </location>
</feature>
<dbReference type="Pfam" id="PF00583">
    <property type="entry name" value="Acetyltransf_1"/>
    <property type="match status" value="1"/>
</dbReference>
<dbReference type="SUPFAM" id="SSF55729">
    <property type="entry name" value="Acyl-CoA N-acyltransferases (Nat)"/>
    <property type="match status" value="1"/>
</dbReference>
<dbReference type="RefSeq" id="WP_349299500.1">
    <property type="nucleotide sequence ID" value="NZ_JBEDNQ010000007.1"/>
</dbReference>
<dbReference type="Proteomes" id="UP001494902">
    <property type="component" value="Unassembled WGS sequence"/>
</dbReference>
<name>A0ABV1KDA2_9PSEU</name>
<dbReference type="PROSITE" id="PS51186">
    <property type="entry name" value="GNAT"/>
    <property type="match status" value="1"/>
</dbReference>
<protein>
    <submittedName>
        <fullName evidence="3">GNAT family N-acetyltransferase</fullName>
    </submittedName>
</protein>
<dbReference type="EMBL" id="JBEDNQ010000007">
    <property type="protein sequence ID" value="MEQ3552436.1"/>
    <property type="molecule type" value="Genomic_DNA"/>
</dbReference>
<organism evidence="3 4">
    <name type="scientific">Pseudonocardia nematodicida</name>
    <dbReference type="NCBI Taxonomy" id="1206997"/>
    <lineage>
        <taxon>Bacteria</taxon>
        <taxon>Bacillati</taxon>
        <taxon>Actinomycetota</taxon>
        <taxon>Actinomycetes</taxon>
        <taxon>Pseudonocardiales</taxon>
        <taxon>Pseudonocardiaceae</taxon>
        <taxon>Pseudonocardia</taxon>
    </lineage>
</organism>
<dbReference type="CDD" id="cd04301">
    <property type="entry name" value="NAT_SF"/>
    <property type="match status" value="1"/>
</dbReference>
<evidence type="ECO:0000313" key="4">
    <source>
        <dbReference type="Proteomes" id="UP001494902"/>
    </source>
</evidence>